<feature type="transmembrane region" description="Helical" evidence="2">
    <location>
        <begin position="12"/>
        <end position="35"/>
    </location>
</feature>
<evidence type="ECO:0000256" key="1">
    <source>
        <dbReference type="PROSITE-ProRule" id="PRU00339"/>
    </source>
</evidence>
<dbReference type="PANTHER" id="PTHR12558">
    <property type="entry name" value="CELL DIVISION CYCLE 16,23,27"/>
    <property type="match status" value="1"/>
</dbReference>
<keyword evidence="1" id="KW-0802">TPR repeat</keyword>
<evidence type="ECO:0000313" key="4">
    <source>
        <dbReference type="Proteomes" id="UP000034057"/>
    </source>
</evidence>
<keyword evidence="2" id="KW-0472">Membrane</keyword>
<comment type="caution">
    <text evidence="3">The sequence shown here is derived from an EMBL/GenBank/DDBJ whole genome shotgun (WGS) entry which is preliminary data.</text>
</comment>
<evidence type="ECO:0000313" key="3">
    <source>
        <dbReference type="EMBL" id="KKW17410.1"/>
    </source>
</evidence>
<dbReference type="InterPro" id="IPR011990">
    <property type="entry name" value="TPR-like_helical_dom_sf"/>
</dbReference>
<keyword evidence="3" id="KW-0808">Transferase</keyword>
<keyword evidence="2" id="KW-1133">Transmembrane helix</keyword>
<dbReference type="SUPFAM" id="SSF48452">
    <property type="entry name" value="TPR-like"/>
    <property type="match status" value="1"/>
</dbReference>
<keyword evidence="2" id="KW-0812">Transmembrane</keyword>
<dbReference type="Pfam" id="PF13432">
    <property type="entry name" value="TPR_16"/>
    <property type="match status" value="1"/>
</dbReference>
<feature type="transmembrane region" description="Helical" evidence="2">
    <location>
        <begin position="73"/>
        <end position="95"/>
    </location>
</feature>
<dbReference type="Pfam" id="PF13174">
    <property type="entry name" value="TPR_6"/>
    <property type="match status" value="1"/>
</dbReference>
<proteinExistence type="predicted"/>
<name>A0A0G1WFK9_9BACT</name>
<dbReference type="PANTHER" id="PTHR12558:SF33">
    <property type="entry name" value="BLL7664 PROTEIN"/>
    <property type="match status" value="1"/>
</dbReference>
<dbReference type="SMART" id="SM00028">
    <property type="entry name" value="TPR"/>
    <property type="match status" value="4"/>
</dbReference>
<sequence length="411" mass="44385">FYSGVGFIPTSFVTVGLLGVVAWGAVILALLMSVLSLMRRRAESSKANVTLSLLVGAAVYLTAYHVLYVPGPALSALTFMFFGFLVAGELLTGSVRERVWAPSLDPWKYYVSVGVLTVFALLILFGGLQFARTLVSGMLVNRSVTIYNSTQNIENASRSVNTALKVLPANDRAHRAAIELGLLQLKQLIILTSTIQHGLTAVSIESTNYQNWLSLARLYGELAGVGVEGAEERARSAYEEARKSSTTNPYPLLALAQLDLLKKDESSARANLLSALELKPNLAMALFLLSQIDARAGNLAEAAKSAEEVVRVVPEDPLGWYNLGTIYYVSGKYENSTAALGRAVGLKNDYANALFLLSASYAALERFDDARTALREVIALNPSVTSLPEMLARLEKGENPFAPSDNNAVDQ</sequence>
<reference evidence="3 4" key="1">
    <citation type="journal article" date="2015" name="Nature">
        <title>rRNA introns, odd ribosomes, and small enigmatic genomes across a large radiation of phyla.</title>
        <authorList>
            <person name="Brown C.T."/>
            <person name="Hug L.A."/>
            <person name="Thomas B.C."/>
            <person name="Sharon I."/>
            <person name="Castelle C.J."/>
            <person name="Singh A."/>
            <person name="Wilkins M.J."/>
            <person name="Williams K.H."/>
            <person name="Banfield J.F."/>
        </authorList>
    </citation>
    <scope>NUCLEOTIDE SEQUENCE [LARGE SCALE GENOMIC DNA]</scope>
</reference>
<feature type="transmembrane region" description="Helical" evidence="2">
    <location>
        <begin position="47"/>
        <end position="67"/>
    </location>
</feature>
<gene>
    <name evidence="3" type="ORF">UY59_C0037G0001</name>
</gene>
<accession>A0A0G1WFK9</accession>
<feature type="non-terminal residue" evidence="3">
    <location>
        <position position="1"/>
    </location>
</feature>
<feature type="repeat" description="TPR" evidence="1">
    <location>
        <begin position="351"/>
        <end position="384"/>
    </location>
</feature>
<dbReference type="InterPro" id="IPR019734">
    <property type="entry name" value="TPR_rpt"/>
</dbReference>
<evidence type="ECO:0000256" key="2">
    <source>
        <dbReference type="SAM" id="Phobius"/>
    </source>
</evidence>
<feature type="repeat" description="TPR" evidence="1">
    <location>
        <begin position="317"/>
        <end position="350"/>
    </location>
</feature>
<dbReference type="EMBL" id="LCQO01000037">
    <property type="protein sequence ID" value="KKW17410.1"/>
    <property type="molecule type" value="Genomic_DNA"/>
</dbReference>
<dbReference type="Proteomes" id="UP000034057">
    <property type="component" value="Unassembled WGS sequence"/>
</dbReference>
<dbReference type="AlphaFoldDB" id="A0A0G1WFK9"/>
<protein>
    <submittedName>
        <fullName evidence="3">O-linked GlcNAc transferase</fullName>
    </submittedName>
</protein>
<feature type="transmembrane region" description="Helical" evidence="2">
    <location>
        <begin position="107"/>
        <end position="128"/>
    </location>
</feature>
<organism evidence="3 4">
    <name type="scientific">Candidatus Kaiserbacteria bacterium GW2011_GWA1_50_28</name>
    <dbReference type="NCBI Taxonomy" id="1618668"/>
    <lineage>
        <taxon>Bacteria</taxon>
        <taxon>Candidatus Kaiseribacteriota</taxon>
    </lineage>
</organism>
<dbReference type="Gene3D" id="1.25.40.10">
    <property type="entry name" value="Tetratricopeptide repeat domain"/>
    <property type="match status" value="2"/>
</dbReference>
<dbReference type="GO" id="GO:0016740">
    <property type="term" value="F:transferase activity"/>
    <property type="evidence" value="ECO:0007669"/>
    <property type="project" value="UniProtKB-KW"/>
</dbReference>
<dbReference type="PROSITE" id="PS50005">
    <property type="entry name" value="TPR"/>
    <property type="match status" value="2"/>
</dbReference>